<dbReference type="AlphaFoldDB" id="A0AAE7BWK6"/>
<proteinExistence type="predicted"/>
<dbReference type="Pfam" id="PF22881">
    <property type="entry name" value="FilE_C"/>
    <property type="match status" value="1"/>
</dbReference>
<dbReference type="EMBL" id="CP044463">
    <property type="protein sequence ID" value="QIC66418.1"/>
    <property type="molecule type" value="Genomic_DNA"/>
</dbReference>
<reference evidence="2 3" key="1">
    <citation type="submission" date="2019-09" db="EMBL/GenBank/DDBJ databases">
        <title>Non-baumannii Acinetobacter spp. carrying blaNDM-1 isolated in China.</title>
        <authorList>
            <person name="Cui C."/>
            <person name="Chen C."/>
            <person name="Sun J."/>
            <person name="Liu Y."/>
        </authorList>
    </citation>
    <scope>NUCLEOTIDE SEQUENCE [LARGE SCALE GENOMIC DNA]</scope>
    <source>
        <strain evidence="2 3">HZE23-1</strain>
    </source>
</reference>
<gene>
    <name evidence="2" type="primary">filE</name>
    <name evidence="2" type="ORF">FSC10_03145</name>
</gene>
<dbReference type="InterPro" id="IPR055226">
    <property type="entry name" value="FilE_C"/>
</dbReference>
<evidence type="ECO:0000259" key="1">
    <source>
        <dbReference type="Pfam" id="PF22881"/>
    </source>
</evidence>
<organism evidence="2 3">
    <name type="scientific">Acinetobacter schindleri</name>
    <dbReference type="NCBI Taxonomy" id="108981"/>
    <lineage>
        <taxon>Bacteria</taxon>
        <taxon>Pseudomonadati</taxon>
        <taxon>Pseudomonadota</taxon>
        <taxon>Gammaproteobacteria</taxon>
        <taxon>Moraxellales</taxon>
        <taxon>Moraxellaceae</taxon>
        <taxon>Acinetobacter</taxon>
    </lineage>
</organism>
<dbReference type="NCBIfam" id="NF033645">
    <property type="entry name" value="pilus_FilE"/>
    <property type="match status" value="1"/>
</dbReference>
<dbReference type="InterPro" id="IPR049782">
    <property type="entry name" value="FilE-like"/>
</dbReference>
<evidence type="ECO:0000313" key="3">
    <source>
        <dbReference type="Proteomes" id="UP000503505"/>
    </source>
</evidence>
<name>A0AAE7BWK6_9GAMM</name>
<feature type="domain" description="FilE C-terminal" evidence="1">
    <location>
        <begin position="236"/>
        <end position="396"/>
    </location>
</feature>
<sequence>MIGHLWLRMIVVLTTAQLGNVYAGTFHTIIGPDGRPMVVQKNNIQTKKVLESNQKNQILYPQSQVMTAPPKLQSSQIVREQRIKQNNPIEDKNNLSHSGIINKTDTLSFSISTKDIAETRSTNTLEQNIDNSIEPIVDQQSVLKTEDFQPTSAENLKKRLDDQNDILEIEGNQYVKNEVLEEKEFNLDGKKRFYTMPEGIIDTKNGATRLQTVQREKGIGQSVMQALFKKNRATGQDTPLILAVTYYRISAETASEGMGRTCFQDKKLKKAKDIALDTQVNLWPRAPLKDEFDFEVVKLKQPLQNIQIQSYASRQKDPTFYWPFAVFLDEKGCILEGAGGFKNNDSASDYLKYENIEGMIQVPRNSHYLLLTPLASAIDVEERVLSNQGQLKLIGVR</sequence>
<dbReference type="Proteomes" id="UP000503505">
    <property type="component" value="Chromosome"/>
</dbReference>
<evidence type="ECO:0000313" key="2">
    <source>
        <dbReference type="EMBL" id="QIC66418.1"/>
    </source>
</evidence>
<protein>
    <submittedName>
        <fullName evidence="2">Pilus assembly protein FilE</fullName>
    </submittedName>
</protein>
<accession>A0AAE7BWK6</accession>